<dbReference type="Proteomes" id="UP000620559">
    <property type="component" value="Unassembled WGS sequence"/>
</dbReference>
<dbReference type="EMBL" id="JADEWL010000083">
    <property type="protein sequence ID" value="MBE9215034.1"/>
    <property type="molecule type" value="Genomic_DNA"/>
</dbReference>
<accession>A0A8J7FB28</accession>
<dbReference type="AlphaFoldDB" id="A0A8J7FB28"/>
<organism evidence="1 2">
    <name type="scientific">Plectonema cf. radiosum LEGE 06105</name>
    <dbReference type="NCBI Taxonomy" id="945769"/>
    <lineage>
        <taxon>Bacteria</taxon>
        <taxon>Bacillati</taxon>
        <taxon>Cyanobacteriota</taxon>
        <taxon>Cyanophyceae</taxon>
        <taxon>Oscillatoriophycideae</taxon>
        <taxon>Oscillatoriales</taxon>
        <taxon>Microcoleaceae</taxon>
        <taxon>Plectonema</taxon>
    </lineage>
</organism>
<sequence length="1274" mass="142993">MDFKLNQFDTKTKQNTGVEQKLTNSLAQYLFPNTNFSIGIAYPNATIPEDLEENLDGMSLQFSSGTRMFFADNKNVRSSLYPNPSDGAAYPLPFTPCQSFHELREVRVLIVDDVTGENGGVIAKNNARKLIGDCKGLIDTDFAISNNIQPRAFQFRLGIKPQKECPVMRIAKGTLAPTRLSRLGESYFRMSGKVKDGTLRSKIGYDMVIATSSFKGRKGKDAIKPGEYLLSLGLGVKSFALYREHSLGTQVLVNYPQAVKHEILPIIKEQAEKLALEQLSPKKLAQRYIDTCSRRKAFAAKNLDSDTDFKQDIDEKLFLFDNLVSDSEIQEAQECENCIKEQKDLLLYSLLKADIENFYQLLEHPKIISDLKDFARKQWVEIATGRSIKFTSGLAQPSLDLQPNEICIPYLKEGEEIIVTRSPLINSNGVITLKNKHLPQTLLGCVYINPKTAMDNMQCDFDGDLLAFAPTKEFPILAEEVKQKNLPENRYPDIVKKEKIPYQGSFAEIAVSAMDNKIGIIANEIQKNIALQCEVDTMPQSEKADYLQRVSAHFNYLLKRHEQGKLQLPPKITQQLYFIASLFNTNLEESKLEHQLHSVKKLLFDCVAELGNELQVATDGCKSALRPDDSIIKYCQAITGYKEVEWLADKKDKEAFINRGMKTNGYSPIDLMILQTNQIFEQNQLIARPIEQFRNFYPQVEFNSFKEQAKHIKNSYNSLVRNRIELEQRQKIAEGPYLIITSPVSEKQLEITNLIKFDAAKNHNFWKASELSIRIYSRESTTKIPHPLFAKARFTTSSGKDIEIPVGTISMKSMREHNLKPGMTIKQGKVEFFSGISNSIIDALKQQTLESVESIRNSTPDNEKLQLAAAIHDISHTEENKNYSGLKKAGVAFAIFPDEVISQLYQLQFTQIRVLGTQFNQFADRNFTGEKVAIKFENGINPRAPTQMARWVMVEGKKLGTIDATSPHLLAGCEAVATITSPHAISVIISSLKNPDRKLQIDNVNKYAFESRQWQGEKVNITLVVGENSPRGAPTIFAKIDNQVLGTVNKKSVSFLQEKLTAVGKSIQGFTFSGTLKSARASYADIVIDPNSVNFPQIETTLQQHNETSAESNKNVCTVLFFEASVDSAFEQKTQQMMCNMLKRAVERAVESGYDTVQFVDVSANPDKSSASIRAINQLAAEHTDINVDFIGSASVEDAIGLMKQPSDIVIGVKSAQTVGIINFLANQGKALRQRRLAPLIAAYIPQTQEFDRRNLPIPNKTVEVARNNPREQR</sequence>
<evidence type="ECO:0000313" key="1">
    <source>
        <dbReference type="EMBL" id="MBE9215034.1"/>
    </source>
</evidence>
<dbReference type="RefSeq" id="WP_193923014.1">
    <property type="nucleotide sequence ID" value="NZ_JADEWL010000083.1"/>
</dbReference>
<comment type="caution">
    <text evidence="1">The sequence shown here is derived from an EMBL/GenBank/DDBJ whole genome shotgun (WGS) entry which is preliminary data.</text>
</comment>
<proteinExistence type="predicted"/>
<evidence type="ECO:0000313" key="2">
    <source>
        <dbReference type="Proteomes" id="UP000620559"/>
    </source>
</evidence>
<gene>
    <name evidence="1" type="ORF">IQ247_20590</name>
</gene>
<name>A0A8J7FB28_9CYAN</name>
<reference evidence="1" key="1">
    <citation type="submission" date="2020-10" db="EMBL/GenBank/DDBJ databases">
        <authorList>
            <person name="Castelo-Branco R."/>
            <person name="Eusebio N."/>
            <person name="Adriana R."/>
            <person name="Vieira A."/>
            <person name="Brugerolle De Fraissinette N."/>
            <person name="Rezende De Castro R."/>
            <person name="Schneider M.P."/>
            <person name="Vasconcelos V."/>
            <person name="Leao P.N."/>
        </authorList>
    </citation>
    <scope>NUCLEOTIDE SEQUENCE</scope>
    <source>
        <strain evidence="1">LEGE 06105</strain>
    </source>
</reference>
<protein>
    <submittedName>
        <fullName evidence="1">Uncharacterized protein</fullName>
    </submittedName>
</protein>
<keyword evidence="2" id="KW-1185">Reference proteome</keyword>